<organism evidence="1 2">
    <name type="scientific">Cetraspora pellucida</name>
    <dbReference type="NCBI Taxonomy" id="1433469"/>
    <lineage>
        <taxon>Eukaryota</taxon>
        <taxon>Fungi</taxon>
        <taxon>Fungi incertae sedis</taxon>
        <taxon>Mucoromycota</taxon>
        <taxon>Glomeromycotina</taxon>
        <taxon>Glomeromycetes</taxon>
        <taxon>Diversisporales</taxon>
        <taxon>Gigasporaceae</taxon>
        <taxon>Cetraspora</taxon>
    </lineage>
</organism>
<evidence type="ECO:0000313" key="1">
    <source>
        <dbReference type="EMBL" id="CAG8813842.1"/>
    </source>
</evidence>
<dbReference type="EMBL" id="CAJVQA010041323">
    <property type="protein sequence ID" value="CAG8813842.1"/>
    <property type="molecule type" value="Genomic_DNA"/>
</dbReference>
<accession>A0A9N9K866</accession>
<name>A0A9N9K866_9GLOM</name>
<proteinExistence type="predicted"/>
<comment type="caution">
    <text evidence="1">The sequence shown here is derived from an EMBL/GenBank/DDBJ whole genome shotgun (WGS) entry which is preliminary data.</text>
</comment>
<dbReference type="Proteomes" id="UP000789759">
    <property type="component" value="Unassembled WGS sequence"/>
</dbReference>
<reference evidence="1" key="1">
    <citation type="submission" date="2021-06" db="EMBL/GenBank/DDBJ databases">
        <authorList>
            <person name="Kallberg Y."/>
            <person name="Tangrot J."/>
            <person name="Rosling A."/>
        </authorList>
    </citation>
    <scope>NUCLEOTIDE SEQUENCE</scope>
    <source>
        <strain evidence="1">FL966</strain>
    </source>
</reference>
<evidence type="ECO:0000313" key="2">
    <source>
        <dbReference type="Proteomes" id="UP000789759"/>
    </source>
</evidence>
<protein>
    <submittedName>
        <fullName evidence="1">14558_t:CDS:1</fullName>
    </submittedName>
</protein>
<gene>
    <name evidence="1" type="ORF">CPELLU_LOCUS18962</name>
</gene>
<dbReference type="AlphaFoldDB" id="A0A9N9K866"/>
<keyword evidence="2" id="KW-1185">Reference proteome</keyword>
<sequence>NEVASWKICVRENEEIALLIKRLKNRQLEVKLTYEAQSA</sequence>
<feature type="non-terminal residue" evidence="1">
    <location>
        <position position="1"/>
    </location>
</feature>